<gene>
    <name evidence="6" type="ORF">CEJ45_02405</name>
</gene>
<sequence length="176" mass="18911">MIAGFPDSALAMNAFVIDAFEFCRLKQQAQGEIPVAELGRLAQETVDRSGTIRWALSGDIDKLGHAQLSLAVSGAVNLICQRCLTALNFEIDSKSLLVLAKDEAQADTIEELLDDDEIDVIVGSAAFDVNYLIEDEALLALPVAPKHDVCPDGSVADQAKGAERASPFEVLKKLKQ</sequence>
<dbReference type="RefSeq" id="WP_088753652.1">
    <property type="nucleotide sequence ID" value="NZ_JARJFG010000035.1"/>
</dbReference>
<dbReference type="GO" id="GO:0005829">
    <property type="term" value="C:cytosol"/>
    <property type="evidence" value="ECO:0007669"/>
    <property type="project" value="TreeGrafter"/>
</dbReference>
<dbReference type="EMBL" id="NJGV01000002">
    <property type="protein sequence ID" value="OWY36087.1"/>
    <property type="molecule type" value="Genomic_DNA"/>
</dbReference>
<dbReference type="GO" id="GO:0042254">
    <property type="term" value="P:ribosome biogenesis"/>
    <property type="evidence" value="ECO:0007669"/>
    <property type="project" value="UniProtKB-KW"/>
</dbReference>
<reference evidence="6 7" key="1">
    <citation type="journal article" date="2010" name="Int. J. Syst. Evol. Microbiol.">
        <title>Reclassification of Herbaspirillum putei as a later heterotypic synonym of Herbaspirillum huttiense, with the description of H. huttiense subsp. huttiense subsp. nov. and H. huttiense subsp. putei subsp. nov., comb. nov., and description of Herbaspirillum aquaticum sp. nov.</title>
        <authorList>
            <person name="Dobritsa A.P."/>
            <person name="Reddy M.C."/>
            <person name="Samadpour M."/>
        </authorList>
    </citation>
    <scope>NUCLEOTIDE SEQUENCE [LARGE SCALE GENOMIC DNA]</scope>
    <source>
        <strain evidence="6 7">IEH 4430</strain>
    </source>
</reference>
<comment type="similarity">
    <text evidence="2">Belongs to the DUF177 domain family.</text>
</comment>
<keyword evidence="6" id="KW-0238">DNA-binding</keyword>
<evidence type="ECO:0000256" key="4">
    <source>
        <dbReference type="ARBA" id="ARBA00022517"/>
    </source>
</evidence>
<accession>A0A225SXT4</accession>
<dbReference type="PANTHER" id="PTHR38099">
    <property type="entry name" value="LARGE RIBOSOMAL RNA SUBUNIT ACCUMULATION PROTEIN YCED"/>
    <property type="match status" value="1"/>
</dbReference>
<evidence type="ECO:0000313" key="7">
    <source>
        <dbReference type="Proteomes" id="UP000214747"/>
    </source>
</evidence>
<dbReference type="AlphaFoldDB" id="A0A225SXT4"/>
<evidence type="ECO:0000256" key="2">
    <source>
        <dbReference type="ARBA" id="ARBA00010740"/>
    </source>
</evidence>
<evidence type="ECO:0000313" key="6">
    <source>
        <dbReference type="EMBL" id="OWY36087.1"/>
    </source>
</evidence>
<comment type="caution">
    <text evidence="6">The sequence shown here is derived from an EMBL/GenBank/DDBJ whole genome shotgun (WGS) entry which is preliminary data.</text>
</comment>
<protein>
    <recommendedName>
        <fullName evidence="3">Large ribosomal RNA subunit accumulation protein YceD</fullName>
    </recommendedName>
    <alternativeName>
        <fullName evidence="5">23S rRNA accumulation protein YceD</fullName>
    </alternativeName>
</protein>
<keyword evidence="7" id="KW-1185">Reference proteome</keyword>
<dbReference type="Pfam" id="PF02620">
    <property type="entry name" value="YceD"/>
    <property type="match status" value="1"/>
</dbReference>
<evidence type="ECO:0000256" key="5">
    <source>
        <dbReference type="ARBA" id="ARBA00031841"/>
    </source>
</evidence>
<dbReference type="InterPro" id="IPR039255">
    <property type="entry name" value="YceD_bac"/>
</dbReference>
<organism evidence="6 7">
    <name type="scientific">Herbaspirillum aquaticum</name>
    <dbReference type="NCBI Taxonomy" id="568783"/>
    <lineage>
        <taxon>Bacteria</taxon>
        <taxon>Pseudomonadati</taxon>
        <taxon>Pseudomonadota</taxon>
        <taxon>Betaproteobacteria</taxon>
        <taxon>Burkholderiales</taxon>
        <taxon>Oxalobacteraceae</taxon>
        <taxon>Herbaspirillum</taxon>
    </lineage>
</organism>
<name>A0A225SXT4_9BURK</name>
<dbReference type="PANTHER" id="PTHR38099:SF1">
    <property type="entry name" value="LARGE RIBOSOMAL RNA SUBUNIT ACCUMULATION PROTEIN YCED"/>
    <property type="match status" value="1"/>
</dbReference>
<evidence type="ECO:0000256" key="1">
    <source>
        <dbReference type="ARBA" id="ARBA00002868"/>
    </source>
</evidence>
<comment type="function">
    <text evidence="1">Plays a role in synthesis, processing and/or stability of 23S rRNA.</text>
</comment>
<evidence type="ECO:0000256" key="3">
    <source>
        <dbReference type="ARBA" id="ARBA00015716"/>
    </source>
</evidence>
<dbReference type="GO" id="GO:0003677">
    <property type="term" value="F:DNA binding"/>
    <property type="evidence" value="ECO:0007669"/>
    <property type="project" value="UniProtKB-KW"/>
</dbReference>
<proteinExistence type="inferred from homology"/>
<dbReference type="Proteomes" id="UP000214747">
    <property type="component" value="Unassembled WGS sequence"/>
</dbReference>
<dbReference type="InterPro" id="IPR003772">
    <property type="entry name" value="YceD"/>
</dbReference>
<keyword evidence="4" id="KW-0690">Ribosome biogenesis</keyword>